<dbReference type="OrthoDB" id="104644at2"/>
<dbReference type="EMBL" id="CP002467">
    <property type="protein sequence ID" value="ADV84652.1"/>
    <property type="molecule type" value="Genomic_DNA"/>
</dbReference>
<gene>
    <name evidence="5" type="ordered locus">AciPR4_3903</name>
</gene>
<protein>
    <recommendedName>
        <fullName evidence="7">Parallel beta-helix repeat protein</fullName>
    </recommendedName>
</protein>
<dbReference type="Pfam" id="PF16640">
    <property type="entry name" value="Big_3_5"/>
    <property type="match status" value="3"/>
</dbReference>
<dbReference type="Gene3D" id="2.160.20.10">
    <property type="entry name" value="Single-stranded right-handed beta-helix, Pectin lyase-like"/>
    <property type="match status" value="1"/>
</dbReference>
<evidence type="ECO:0000256" key="1">
    <source>
        <dbReference type="ARBA" id="ARBA00022737"/>
    </source>
</evidence>
<evidence type="ECO:0008006" key="7">
    <source>
        <dbReference type="Google" id="ProtNLM"/>
    </source>
</evidence>
<evidence type="ECO:0000313" key="6">
    <source>
        <dbReference type="Proteomes" id="UP000006844"/>
    </source>
</evidence>
<feature type="domain" description="Right handed beta helix" evidence="3">
    <location>
        <begin position="213"/>
        <end position="291"/>
    </location>
</feature>
<organism evidence="5 6">
    <name type="scientific">Terriglobus saanensis (strain ATCC BAA-1853 / DSM 23119 / SP1PR4)</name>
    <dbReference type="NCBI Taxonomy" id="401053"/>
    <lineage>
        <taxon>Bacteria</taxon>
        <taxon>Pseudomonadati</taxon>
        <taxon>Acidobacteriota</taxon>
        <taxon>Terriglobia</taxon>
        <taxon>Terriglobales</taxon>
        <taxon>Acidobacteriaceae</taxon>
        <taxon>Terriglobus</taxon>
    </lineage>
</organism>
<evidence type="ECO:0000259" key="4">
    <source>
        <dbReference type="Pfam" id="PF16640"/>
    </source>
</evidence>
<dbReference type="KEGG" id="tsa:AciPR4_3903"/>
<dbReference type="HOGENOM" id="CLU_321574_0_0_0"/>
<feature type="domain" description="Bacterial Ig-like" evidence="4">
    <location>
        <begin position="450"/>
        <end position="530"/>
    </location>
</feature>
<name>E8V2V5_TERSS</name>
<dbReference type="InterPro" id="IPR039448">
    <property type="entry name" value="Beta_helix"/>
</dbReference>
<dbReference type="InterPro" id="IPR032109">
    <property type="entry name" value="Big_3_5"/>
</dbReference>
<evidence type="ECO:0000259" key="3">
    <source>
        <dbReference type="Pfam" id="PF13229"/>
    </source>
</evidence>
<dbReference type="InterPro" id="IPR059226">
    <property type="entry name" value="Choice_anch_Q_dom"/>
</dbReference>
<proteinExistence type="predicted"/>
<accession>E8V2V5</accession>
<dbReference type="PANTHER" id="PTHR22990">
    <property type="entry name" value="F-BOX ONLY PROTEIN"/>
    <property type="match status" value="1"/>
</dbReference>
<dbReference type="PROSITE" id="PS51257">
    <property type="entry name" value="PROKAR_LIPOPROTEIN"/>
    <property type="match status" value="1"/>
</dbReference>
<feature type="transmembrane region" description="Helical" evidence="2">
    <location>
        <begin position="7"/>
        <end position="25"/>
    </location>
</feature>
<evidence type="ECO:0000256" key="2">
    <source>
        <dbReference type="SAM" id="Phobius"/>
    </source>
</evidence>
<dbReference type="eggNOG" id="COG3391">
    <property type="taxonomic scope" value="Bacteria"/>
</dbReference>
<dbReference type="InterPro" id="IPR006626">
    <property type="entry name" value="PbH1"/>
</dbReference>
<dbReference type="InterPro" id="IPR012334">
    <property type="entry name" value="Pectin_lyas_fold"/>
</dbReference>
<dbReference type="eggNOG" id="COG3386">
    <property type="taxonomic scope" value="Bacteria"/>
</dbReference>
<dbReference type="SUPFAM" id="SSF51126">
    <property type="entry name" value="Pectin lyase-like"/>
    <property type="match status" value="1"/>
</dbReference>
<dbReference type="SMART" id="SM00710">
    <property type="entry name" value="PbH1"/>
    <property type="match status" value="5"/>
</dbReference>
<dbReference type="Pfam" id="PF13229">
    <property type="entry name" value="Beta_helix"/>
    <property type="match status" value="1"/>
</dbReference>
<dbReference type="eggNOG" id="COG2931">
    <property type="taxonomic scope" value="Bacteria"/>
</dbReference>
<dbReference type="Proteomes" id="UP000006844">
    <property type="component" value="Chromosome"/>
</dbReference>
<dbReference type="STRING" id="401053.AciPR4_3903"/>
<reference evidence="5 6" key="1">
    <citation type="journal article" date="2012" name="Stand. Genomic Sci.">
        <title>Complete genome sequence of Terriglobus saanensis type strain SP1PR4(T), an Acidobacteria from tundra soil.</title>
        <authorList>
            <person name="Rawat S.R."/>
            <person name="Mannisto M.K."/>
            <person name="Starovoytov V."/>
            <person name="Goodwin L."/>
            <person name="Nolan M."/>
            <person name="Hauser L."/>
            <person name="Land M."/>
            <person name="Davenport K.W."/>
            <person name="Woyke T."/>
            <person name="Haggblom M.M."/>
        </authorList>
    </citation>
    <scope>NUCLEOTIDE SEQUENCE</scope>
    <source>
        <strain evidence="6">ATCC BAA-1853 / DSM 23119 / SP1PR4</strain>
    </source>
</reference>
<keyword evidence="1" id="KW-0677">Repeat</keyword>
<dbReference type="RefSeq" id="WP_013570382.1">
    <property type="nucleotide sequence ID" value="NC_014963.1"/>
</dbReference>
<keyword evidence="6" id="KW-1185">Reference proteome</keyword>
<dbReference type="InterPro" id="IPR011050">
    <property type="entry name" value="Pectin_lyase_fold/virulence"/>
</dbReference>
<dbReference type="NCBIfam" id="NF041518">
    <property type="entry name" value="choice_anch_Q"/>
    <property type="match status" value="1"/>
</dbReference>
<keyword evidence="2" id="KW-1133">Transmembrane helix</keyword>
<feature type="domain" description="Bacterial Ig-like" evidence="4">
    <location>
        <begin position="547"/>
        <end position="625"/>
    </location>
</feature>
<sequence>MPKHLRLYLFFGILVGLCSCILLSAQNTIHVPADKPTIQAAMDAANNGDTVLVAPGTYHETVNFNGKGITLASTDGVDTTILDGGGTIPLVYIGSVDPNHLATLRGFTIRNGLYAQSVTFMGQNIVVGLNTGGAVMAFAPSVISANKITDNETCGVYVWSGQVTVDSNSILRNAATRTSGIDCRSFGHGIYLFGASPLRDAHGAPYPFDGPTSIRNNTISDNAASGITGVLSAAVTIERNVIQNNQANGISAVVSGSYTVSGNVISGNHGTGFVDSGSKEVVFVNNTVYGNSIQSGSFGLVEPFTEISIRSLGTETIVNNIIVGTSPIPAIGCNVSMTSVLPEIWDHNLIYNGQGPVTAAADPCALDLTRYGNLNVDPQFRAAALADFHLLHTSPAIDAGTDSADGIPAVDIDGTPRPQDSTGKGHPIVDMGAYEAAGLAEVPSTSIVVTPSSSVVGAGTPVTLTAKLTSALGTPTGTVTFFQDGPTVLGEATLNGGQASWTIPTTTPGIHRVYVRYDGQAGFAPGISVYVEYSVFTYQTSLRITASPSATIVLGSPVTFTITSASVDGSIPSPVTLAIDAKQVATLTPDANGISTYTATSLSIGSHTVSAAFAGDSLHGPSRVSLVEEVLLGFPSTISLKSSANPAAAGAAITFTADVAAIKDGPVTPPVGSVVFSEGATTLATETLAPSGASSHAAFTTSSLSLGSHIITATYLPTAVFASSTVSLTQVVSVIVKPDFTLTSPLTLNVVAEHHTSMNFIVTSVNSFSGTVQLSCGNLPVHAVCYFDHGSDVTLAANGTGSVVVDLETSDVKGYKSETQKDPSAPLLAFLFAAACVSSRKRKLPRLLAVVFVAFAALATLNGCSGKLPGYTPPGTYTIQVTGISGSLMHTNAMKLVVGPE</sequence>
<dbReference type="AlphaFoldDB" id="E8V2V5"/>
<feature type="domain" description="Bacterial Ig-like" evidence="4">
    <location>
        <begin position="641"/>
        <end position="732"/>
    </location>
</feature>
<evidence type="ECO:0000313" key="5">
    <source>
        <dbReference type="EMBL" id="ADV84652.1"/>
    </source>
</evidence>
<dbReference type="InterPro" id="IPR013783">
    <property type="entry name" value="Ig-like_fold"/>
</dbReference>
<keyword evidence="2" id="KW-0812">Transmembrane</keyword>
<dbReference type="PANTHER" id="PTHR22990:SF15">
    <property type="entry name" value="F-BOX ONLY PROTEIN 10"/>
    <property type="match status" value="1"/>
</dbReference>
<dbReference type="InterPro" id="IPR051550">
    <property type="entry name" value="SCF-Subunits/Alg-Epimerases"/>
</dbReference>
<dbReference type="Gene3D" id="2.60.40.10">
    <property type="entry name" value="Immunoglobulins"/>
    <property type="match status" value="3"/>
</dbReference>
<keyword evidence="2" id="KW-0472">Membrane</keyword>